<protein>
    <submittedName>
        <fullName evidence="1">Uncharacterized protein</fullName>
    </submittedName>
</protein>
<proteinExistence type="predicted"/>
<dbReference type="Proteomes" id="UP000712600">
    <property type="component" value="Unassembled WGS sequence"/>
</dbReference>
<evidence type="ECO:0000313" key="1">
    <source>
        <dbReference type="EMBL" id="KAF3560137.1"/>
    </source>
</evidence>
<name>A0A8S9R959_BRACR</name>
<gene>
    <name evidence="1" type="ORF">F2Q69_00013416</name>
</gene>
<comment type="caution">
    <text evidence="1">The sequence shown here is derived from an EMBL/GenBank/DDBJ whole genome shotgun (WGS) entry which is preliminary data.</text>
</comment>
<dbReference type="EMBL" id="QGKX02000996">
    <property type="protein sequence ID" value="KAF3560137.1"/>
    <property type="molecule type" value="Genomic_DNA"/>
</dbReference>
<accession>A0A8S9R959</accession>
<organism evidence="1 2">
    <name type="scientific">Brassica cretica</name>
    <name type="common">Mustard</name>
    <dbReference type="NCBI Taxonomy" id="69181"/>
    <lineage>
        <taxon>Eukaryota</taxon>
        <taxon>Viridiplantae</taxon>
        <taxon>Streptophyta</taxon>
        <taxon>Embryophyta</taxon>
        <taxon>Tracheophyta</taxon>
        <taxon>Spermatophyta</taxon>
        <taxon>Magnoliopsida</taxon>
        <taxon>eudicotyledons</taxon>
        <taxon>Gunneridae</taxon>
        <taxon>Pentapetalae</taxon>
        <taxon>rosids</taxon>
        <taxon>malvids</taxon>
        <taxon>Brassicales</taxon>
        <taxon>Brassicaceae</taxon>
        <taxon>Brassiceae</taxon>
        <taxon>Brassica</taxon>
    </lineage>
</organism>
<sequence>MSRSGLTVPGRLVTAIGEWASPCLCRHARASSYILKHNENQRKPERWSDSTIQYQEAFKGNKEAVLEGNQERS</sequence>
<evidence type="ECO:0000313" key="2">
    <source>
        <dbReference type="Proteomes" id="UP000712600"/>
    </source>
</evidence>
<dbReference type="AlphaFoldDB" id="A0A8S9R959"/>
<reference evidence="1" key="1">
    <citation type="submission" date="2019-12" db="EMBL/GenBank/DDBJ databases">
        <title>Genome sequencing and annotation of Brassica cretica.</title>
        <authorList>
            <person name="Studholme D.J."/>
            <person name="Sarris P."/>
        </authorList>
    </citation>
    <scope>NUCLEOTIDE SEQUENCE</scope>
    <source>
        <strain evidence="1">PFS-109/04</strain>
        <tissue evidence="1">Leaf</tissue>
    </source>
</reference>